<evidence type="ECO:0000256" key="6">
    <source>
        <dbReference type="SAM" id="SignalP"/>
    </source>
</evidence>
<feature type="domain" description="Sugar phosphate transporter" evidence="7">
    <location>
        <begin position="117"/>
        <end position="406"/>
    </location>
</feature>
<evidence type="ECO:0000256" key="1">
    <source>
        <dbReference type="ARBA" id="ARBA00004141"/>
    </source>
</evidence>
<dbReference type="Pfam" id="PF03151">
    <property type="entry name" value="TPT"/>
    <property type="match status" value="1"/>
</dbReference>
<feature type="transmembrane region" description="Helical" evidence="5">
    <location>
        <begin position="297"/>
        <end position="316"/>
    </location>
</feature>
<evidence type="ECO:0000313" key="9">
    <source>
        <dbReference type="Proteomes" id="UP001178507"/>
    </source>
</evidence>
<evidence type="ECO:0000256" key="2">
    <source>
        <dbReference type="ARBA" id="ARBA00022692"/>
    </source>
</evidence>
<keyword evidence="6" id="KW-0732">Signal</keyword>
<proteinExistence type="predicted"/>
<sequence>MQVTVILLGAVLMWYLEPQGAFTFPQALYTSASCVSQSGLAVVDWSKQATSTYVISFCLILLGSASLLHIAPVVLRRGPGFGGLGASRGRAGVEAQERTSKLVPEVKASGTNFWMIVIVAIWFSSSIVFNVTAQMLLRNLPSAEDMTIIELMVTVLVGALTLPPRGHRLLAKEDEFPLKSSFSLGLLHLFNCRSFVYSLQFIPTSLAQTIRATNPVWVVLLTFALGARYGLLVLCSLLPLVGGFALAVGAEPSGFEPQGILAAVLSVNAQVCVNLLGQRCMARSREGSGRALHAFEVQFNSCFFALCILVPIWLMGGGASRLLGFLSVVDDQLRNRILVLSLADGFLYFTEQSASFAALNSFRPLNFAVVDTLRRLLIVLVAGFWVQGSALSASSALGVLLVLTGGVWFAYARDREDQRRTLEKQD</sequence>
<dbReference type="PANTHER" id="PTHR11132">
    <property type="entry name" value="SOLUTE CARRIER FAMILY 35"/>
    <property type="match status" value="1"/>
</dbReference>
<protein>
    <recommendedName>
        <fullName evidence="7">Sugar phosphate transporter domain-containing protein</fullName>
    </recommendedName>
</protein>
<comment type="caution">
    <text evidence="8">The sequence shown here is derived from an EMBL/GenBank/DDBJ whole genome shotgun (WGS) entry which is preliminary data.</text>
</comment>
<keyword evidence="9" id="KW-1185">Reference proteome</keyword>
<feature type="transmembrane region" description="Helical" evidence="5">
    <location>
        <begin position="259"/>
        <end position="277"/>
    </location>
</feature>
<accession>A0AA36N5J8</accession>
<dbReference type="InterPro" id="IPR004853">
    <property type="entry name" value="Sugar_P_trans_dom"/>
</dbReference>
<evidence type="ECO:0000256" key="3">
    <source>
        <dbReference type="ARBA" id="ARBA00022989"/>
    </source>
</evidence>
<feature type="transmembrane region" description="Helical" evidence="5">
    <location>
        <begin position="53"/>
        <end position="75"/>
    </location>
</feature>
<dbReference type="GO" id="GO:0016020">
    <property type="term" value="C:membrane"/>
    <property type="evidence" value="ECO:0007669"/>
    <property type="project" value="UniProtKB-SubCell"/>
</dbReference>
<name>A0AA36N5J8_9DINO</name>
<keyword evidence="3 5" id="KW-1133">Transmembrane helix</keyword>
<keyword evidence="4 5" id="KW-0472">Membrane</keyword>
<feature type="transmembrane region" description="Helical" evidence="5">
    <location>
        <begin position="391"/>
        <end position="411"/>
    </location>
</feature>
<dbReference type="InterPro" id="IPR050186">
    <property type="entry name" value="TPT_transporter"/>
</dbReference>
<feature type="transmembrane region" description="Helical" evidence="5">
    <location>
        <begin position="113"/>
        <end position="133"/>
    </location>
</feature>
<gene>
    <name evidence="8" type="ORF">EVOR1521_LOCUS23071</name>
</gene>
<reference evidence="8" key="1">
    <citation type="submission" date="2023-08" db="EMBL/GenBank/DDBJ databases">
        <authorList>
            <person name="Chen Y."/>
            <person name="Shah S."/>
            <person name="Dougan E. K."/>
            <person name="Thang M."/>
            <person name="Chan C."/>
        </authorList>
    </citation>
    <scope>NUCLEOTIDE SEQUENCE</scope>
</reference>
<dbReference type="EMBL" id="CAUJNA010003340">
    <property type="protein sequence ID" value="CAJ1399560.1"/>
    <property type="molecule type" value="Genomic_DNA"/>
</dbReference>
<evidence type="ECO:0000256" key="5">
    <source>
        <dbReference type="SAM" id="Phobius"/>
    </source>
</evidence>
<evidence type="ECO:0000313" key="8">
    <source>
        <dbReference type="EMBL" id="CAJ1399560.1"/>
    </source>
</evidence>
<feature type="chain" id="PRO_5041222609" description="Sugar phosphate transporter domain-containing protein" evidence="6">
    <location>
        <begin position="22"/>
        <end position="426"/>
    </location>
</feature>
<feature type="signal peptide" evidence="6">
    <location>
        <begin position="1"/>
        <end position="21"/>
    </location>
</feature>
<dbReference type="Proteomes" id="UP001178507">
    <property type="component" value="Unassembled WGS sequence"/>
</dbReference>
<evidence type="ECO:0000259" key="7">
    <source>
        <dbReference type="Pfam" id="PF03151"/>
    </source>
</evidence>
<keyword evidence="2 5" id="KW-0812">Transmembrane</keyword>
<comment type="subcellular location">
    <subcellularLocation>
        <location evidence="1">Membrane</location>
        <topology evidence="1">Multi-pass membrane protein</topology>
    </subcellularLocation>
</comment>
<evidence type="ECO:0000256" key="4">
    <source>
        <dbReference type="ARBA" id="ARBA00023136"/>
    </source>
</evidence>
<feature type="transmembrane region" description="Helical" evidence="5">
    <location>
        <begin position="214"/>
        <end position="247"/>
    </location>
</feature>
<dbReference type="AlphaFoldDB" id="A0AA36N5J8"/>
<organism evidence="8 9">
    <name type="scientific">Effrenium voratum</name>
    <dbReference type="NCBI Taxonomy" id="2562239"/>
    <lineage>
        <taxon>Eukaryota</taxon>
        <taxon>Sar</taxon>
        <taxon>Alveolata</taxon>
        <taxon>Dinophyceae</taxon>
        <taxon>Suessiales</taxon>
        <taxon>Symbiodiniaceae</taxon>
        <taxon>Effrenium</taxon>
    </lineage>
</organism>